<reference evidence="8" key="1">
    <citation type="submission" date="2018-08" db="EMBL/GenBank/DDBJ databases">
        <authorList>
            <person name="Rodrigo-Torres L."/>
            <person name="Arahal R. D."/>
            <person name="Lucena T."/>
        </authorList>
    </citation>
    <scope>NUCLEOTIDE SEQUENCE [LARGE SCALE GENOMIC DNA]</scope>
    <source>
        <strain evidence="8">CECT 7235</strain>
    </source>
</reference>
<dbReference type="EMBL" id="UIHC01000014">
    <property type="protein sequence ID" value="SUZ32060.1"/>
    <property type="molecule type" value="Genomic_DNA"/>
</dbReference>
<dbReference type="Pfam" id="PF00005">
    <property type="entry name" value="ABC_tran"/>
    <property type="match status" value="1"/>
</dbReference>
<dbReference type="AlphaFoldDB" id="A0A3B0M9K3"/>
<evidence type="ECO:0000256" key="3">
    <source>
        <dbReference type="ARBA" id="ARBA00022741"/>
    </source>
</evidence>
<dbReference type="Proteomes" id="UP000272908">
    <property type="component" value="Unassembled WGS sequence"/>
</dbReference>
<gene>
    <name evidence="7" type="primary">livF_3</name>
    <name evidence="7" type="ORF">ROE7235_01812</name>
</gene>
<evidence type="ECO:0000256" key="1">
    <source>
        <dbReference type="ARBA" id="ARBA00005417"/>
    </source>
</evidence>
<name>A0A3B0M9K3_9RHOB</name>
<dbReference type="GO" id="GO:0015658">
    <property type="term" value="F:branched-chain amino acid transmembrane transporter activity"/>
    <property type="evidence" value="ECO:0007669"/>
    <property type="project" value="TreeGrafter"/>
</dbReference>
<keyword evidence="4 7" id="KW-0067">ATP-binding</keyword>
<dbReference type="InterPro" id="IPR027417">
    <property type="entry name" value="P-loop_NTPase"/>
</dbReference>
<keyword evidence="3" id="KW-0547">Nucleotide-binding</keyword>
<proteinExistence type="inferred from homology"/>
<sequence length="230" mass="24817">MFEVENLRSGYGEIGVLKELSFAVQDEIFAVLGSNGAGKTTLLKTLARLLPVQSGRLKLDGKDVTDAPAHTMPGAGVAYVPQEGNVFPDLSVMENLSIGGRTGHRPKAEKLEEVFTLFPRLKERTSQAAGSLSGGEGQMLAVGRALMQDPKVLLLDEPSAGLSPIFVDTLFSSIAETRKERGVTIVLAEQNAVKTLEIADRVMVLSLGEMHLLRNRSELTMKDITAAYHI</sequence>
<evidence type="ECO:0000313" key="8">
    <source>
        <dbReference type="Proteomes" id="UP000272908"/>
    </source>
</evidence>
<dbReference type="OrthoDB" id="9806149at2"/>
<dbReference type="PROSITE" id="PS50893">
    <property type="entry name" value="ABC_TRANSPORTER_2"/>
    <property type="match status" value="1"/>
</dbReference>
<dbReference type="PANTHER" id="PTHR43820">
    <property type="entry name" value="HIGH-AFFINITY BRANCHED-CHAIN AMINO ACID TRANSPORT ATP-BINDING PROTEIN LIVF"/>
    <property type="match status" value="1"/>
</dbReference>
<dbReference type="InterPro" id="IPR003593">
    <property type="entry name" value="AAA+_ATPase"/>
</dbReference>
<dbReference type="RefSeq" id="WP_121094783.1">
    <property type="nucleotide sequence ID" value="NZ_UIHC01000014.1"/>
</dbReference>
<evidence type="ECO:0000259" key="6">
    <source>
        <dbReference type="PROSITE" id="PS50893"/>
    </source>
</evidence>
<protein>
    <submittedName>
        <fullName evidence="7">High-affinity branched-chain amino acid transport ATP-binding protein LivF</fullName>
    </submittedName>
</protein>
<evidence type="ECO:0000256" key="5">
    <source>
        <dbReference type="ARBA" id="ARBA00022970"/>
    </source>
</evidence>
<keyword evidence="8" id="KW-1185">Reference proteome</keyword>
<dbReference type="InterPro" id="IPR003439">
    <property type="entry name" value="ABC_transporter-like_ATP-bd"/>
</dbReference>
<evidence type="ECO:0000313" key="7">
    <source>
        <dbReference type="EMBL" id="SUZ32060.1"/>
    </source>
</evidence>
<organism evidence="7 8">
    <name type="scientific">Roseinatronobacter ekhonensis</name>
    <dbReference type="NCBI Taxonomy" id="254356"/>
    <lineage>
        <taxon>Bacteria</taxon>
        <taxon>Pseudomonadati</taxon>
        <taxon>Pseudomonadota</taxon>
        <taxon>Alphaproteobacteria</taxon>
        <taxon>Rhodobacterales</taxon>
        <taxon>Paracoccaceae</taxon>
        <taxon>Roseinatronobacter</taxon>
    </lineage>
</organism>
<dbReference type="GO" id="GO:0015807">
    <property type="term" value="P:L-amino acid transport"/>
    <property type="evidence" value="ECO:0007669"/>
    <property type="project" value="TreeGrafter"/>
</dbReference>
<feature type="domain" description="ABC transporter" evidence="6">
    <location>
        <begin position="2"/>
        <end position="230"/>
    </location>
</feature>
<comment type="similarity">
    <text evidence="1">Belongs to the ABC transporter superfamily.</text>
</comment>
<evidence type="ECO:0000256" key="2">
    <source>
        <dbReference type="ARBA" id="ARBA00022448"/>
    </source>
</evidence>
<dbReference type="Gene3D" id="3.40.50.300">
    <property type="entry name" value="P-loop containing nucleotide triphosphate hydrolases"/>
    <property type="match status" value="1"/>
</dbReference>
<dbReference type="GO" id="GO:0005524">
    <property type="term" value="F:ATP binding"/>
    <property type="evidence" value="ECO:0007669"/>
    <property type="project" value="UniProtKB-KW"/>
</dbReference>
<dbReference type="SUPFAM" id="SSF52540">
    <property type="entry name" value="P-loop containing nucleoside triphosphate hydrolases"/>
    <property type="match status" value="1"/>
</dbReference>
<evidence type="ECO:0000256" key="4">
    <source>
        <dbReference type="ARBA" id="ARBA00022840"/>
    </source>
</evidence>
<dbReference type="SMART" id="SM00382">
    <property type="entry name" value="AAA"/>
    <property type="match status" value="1"/>
</dbReference>
<dbReference type="PANTHER" id="PTHR43820:SF7">
    <property type="entry name" value="BRANCHED-CHAIN AMINO ACID TRANSPORT ATP-BINDING PROTEIN LIVF-RELATED"/>
    <property type="match status" value="1"/>
</dbReference>
<dbReference type="GO" id="GO:0016887">
    <property type="term" value="F:ATP hydrolysis activity"/>
    <property type="evidence" value="ECO:0007669"/>
    <property type="project" value="InterPro"/>
</dbReference>
<accession>A0A3B0M9K3</accession>
<keyword evidence="2" id="KW-0813">Transport</keyword>
<keyword evidence="5" id="KW-0029">Amino-acid transport</keyword>
<dbReference type="CDD" id="cd03224">
    <property type="entry name" value="ABC_TM1139_LivF_branched"/>
    <property type="match status" value="1"/>
</dbReference>
<dbReference type="InterPro" id="IPR052156">
    <property type="entry name" value="BCAA_Transport_ATP-bd_LivF"/>
</dbReference>